<dbReference type="EnsemblFungi" id="MAPG_03100T0">
    <property type="protein sequence ID" value="MAPG_03100T0"/>
    <property type="gene ID" value="MAPG_03100"/>
</dbReference>
<evidence type="ECO:0000313" key="2">
    <source>
        <dbReference type="EnsemblFungi" id="MAPG_03100T0"/>
    </source>
</evidence>
<dbReference type="Proteomes" id="UP000011715">
    <property type="component" value="Unassembled WGS sequence"/>
</dbReference>
<reference evidence="1" key="3">
    <citation type="submission" date="2011-03" db="EMBL/GenBank/DDBJ databases">
        <title>Annotation of Magnaporthe poae ATCC 64411.</title>
        <authorList>
            <person name="Ma L.-J."/>
            <person name="Dead R."/>
            <person name="Young S.K."/>
            <person name="Zeng Q."/>
            <person name="Gargeya S."/>
            <person name="Fitzgerald M."/>
            <person name="Haas B."/>
            <person name="Abouelleil A."/>
            <person name="Alvarado L."/>
            <person name="Arachchi H.M."/>
            <person name="Berlin A."/>
            <person name="Brown A."/>
            <person name="Chapman S.B."/>
            <person name="Chen Z."/>
            <person name="Dunbar C."/>
            <person name="Freedman E."/>
            <person name="Gearin G."/>
            <person name="Gellesch M."/>
            <person name="Goldberg J."/>
            <person name="Griggs A."/>
            <person name="Gujja S."/>
            <person name="Heiman D."/>
            <person name="Howarth C."/>
            <person name="Larson L."/>
            <person name="Lui A."/>
            <person name="MacDonald P.J.P."/>
            <person name="Mehta T."/>
            <person name="Montmayeur A."/>
            <person name="Murphy C."/>
            <person name="Neiman D."/>
            <person name="Pearson M."/>
            <person name="Priest M."/>
            <person name="Roberts A."/>
            <person name="Saif S."/>
            <person name="Shea T."/>
            <person name="Shenoy N."/>
            <person name="Sisk P."/>
            <person name="Stolte C."/>
            <person name="Sykes S."/>
            <person name="Yandava C."/>
            <person name="Wortman J."/>
            <person name="Nusbaum C."/>
            <person name="Birren B."/>
        </authorList>
    </citation>
    <scope>NUCLEOTIDE SEQUENCE</scope>
    <source>
        <strain evidence="1">ATCC 64411</strain>
    </source>
</reference>
<gene>
    <name evidence="1" type="ORF">MAPG_03100</name>
</gene>
<reference evidence="2" key="4">
    <citation type="journal article" date="2015" name="G3 (Bethesda)">
        <title>Genome sequences of three phytopathogenic species of the Magnaporthaceae family of fungi.</title>
        <authorList>
            <person name="Okagaki L.H."/>
            <person name="Nunes C.C."/>
            <person name="Sailsbery J."/>
            <person name="Clay B."/>
            <person name="Brown D."/>
            <person name="John T."/>
            <person name="Oh Y."/>
            <person name="Young N."/>
            <person name="Fitzgerald M."/>
            <person name="Haas B.J."/>
            <person name="Zeng Q."/>
            <person name="Young S."/>
            <person name="Adiconis X."/>
            <person name="Fan L."/>
            <person name="Levin J.Z."/>
            <person name="Mitchell T.K."/>
            <person name="Okubara P.A."/>
            <person name="Farman M.L."/>
            <person name="Kohn L.M."/>
            <person name="Birren B."/>
            <person name="Ma L.-J."/>
            <person name="Dean R.A."/>
        </authorList>
    </citation>
    <scope>NUCLEOTIDE SEQUENCE</scope>
    <source>
        <strain evidence="2">ATCC 64411 / 73-15</strain>
    </source>
</reference>
<evidence type="ECO:0000313" key="3">
    <source>
        <dbReference type="Proteomes" id="UP000011715"/>
    </source>
</evidence>
<dbReference type="AlphaFoldDB" id="A0A0C4DT44"/>
<reference evidence="3" key="1">
    <citation type="submission" date="2010-05" db="EMBL/GenBank/DDBJ databases">
        <title>The genome sequence of Magnaporthe poae strain ATCC 64411.</title>
        <authorList>
            <person name="Ma L.-J."/>
            <person name="Dead R."/>
            <person name="Young S."/>
            <person name="Zeng Q."/>
            <person name="Koehrsen M."/>
            <person name="Alvarado L."/>
            <person name="Berlin A."/>
            <person name="Chapman S.B."/>
            <person name="Chen Z."/>
            <person name="Freedman E."/>
            <person name="Gellesch M."/>
            <person name="Goldberg J."/>
            <person name="Griggs A."/>
            <person name="Gujja S."/>
            <person name="Heilman E.R."/>
            <person name="Heiman D."/>
            <person name="Hepburn T."/>
            <person name="Howarth C."/>
            <person name="Jen D."/>
            <person name="Larson L."/>
            <person name="Mehta T."/>
            <person name="Neiman D."/>
            <person name="Pearson M."/>
            <person name="Roberts A."/>
            <person name="Saif S."/>
            <person name="Shea T."/>
            <person name="Shenoy N."/>
            <person name="Sisk P."/>
            <person name="Stolte C."/>
            <person name="Sykes S."/>
            <person name="Walk T."/>
            <person name="White J."/>
            <person name="Yandava C."/>
            <person name="Haas B."/>
            <person name="Nusbaum C."/>
            <person name="Birren B."/>
        </authorList>
    </citation>
    <scope>NUCLEOTIDE SEQUENCE [LARGE SCALE GENOMIC DNA]</scope>
    <source>
        <strain evidence="3">ATCC 64411 / 73-15</strain>
    </source>
</reference>
<dbReference type="EMBL" id="ADBL01000757">
    <property type="status" value="NOT_ANNOTATED_CDS"/>
    <property type="molecule type" value="Genomic_DNA"/>
</dbReference>
<accession>A0A0C4DT44</accession>
<dbReference type="VEuPathDB" id="FungiDB:MAPG_03100"/>
<evidence type="ECO:0000313" key="1">
    <source>
        <dbReference type="EMBL" id="KLU84054.1"/>
    </source>
</evidence>
<reference evidence="2" key="5">
    <citation type="submission" date="2015-06" db="UniProtKB">
        <authorList>
            <consortium name="EnsemblFungi"/>
        </authorList>
    </citation>
    <scope>IDENTIFICATION</scope>
    <source>
        <strain evidence="2">ATCC 64411</strain>
    </source>
</reference>
<name>A0A0C4DT44_MAGP6</name>
<protein>
    <submittedName>
        <fullName evidence="1 2">Uncharacterized protein</fullName>
    </submittedName>
</protein>
<reference evidence="1" key="2">
    <citation type="submission" date="2010-05" db="EMBL/GenBank/DDBJ databases">
        <title>The Genome Sequence of Magnaporthe poae strain ATCC 64411.</title>
        <authorList>
            <consortium name="The Broad Institute Genome Sequencing Platform"/>
            <consortium name="Broad Institute Genome Sequencing Center for Infectious Disease"/>
            <person name="Ma L.-J."/>
            <person name="Dead R."/>
            <person name="Young S."/>
            <person name="Zeng Q."/>
            <person name="Koehrsen M."/>
            <person name="Alvarado L."/>
            <person name="Berlin A."/>
            <person name="Chapman S.B."/>
            <person name="Chen Z."/>
            <person name="Freedman E."/>
            <person name="Gellesch M."/>
            <person name="Goldberg J."/>
            <person name="Griggs A."/>
            <person name="Gujja S."/>
            <person name="Heilman E.R."/>
            <person name="Heiman D."/>
            <person name="Hepburn T."/>
            <person name="Howarth C."/>
            <person name="Jen D."/>
            <person name="Larson L."/>
            <person name="Mehta T."/>
            <person name="Neiman D."/>
            <person name="Pearson M."/>
            <person name="Roberts A."/>
            <person name="Saif S."/>
            <person name="Shea T."/>
            <person name="Shenoy N."/>
            <person name="Sisk P."/>
            <person name="Stolte C."/>
            <person name="Sykes S."/>
            <person name="Walk T."/>
            <person name="White J."/>
            <person name="Yandava C."/>
            <person name="Haas B."/>
            <person name="Nusbaum C."/>
            <person name="Birren B."/>
        </authorList>
    </citation>
    <scope>NUCLEOTIDE SEQUENCE</scope>
    <source>
        <strain evidence="1">ATCC 64411</strain>
    </source>
</reference>
<organism evidence="2 3">
    <name type="scientific">Magnaporthiopsis poae (strain ATCC 64411 / 73-15)</name>
    <name type="common">Kentucky bluegrass fungus</name>
    <name type="synonym">Magnaporthe poae</name>
    <dbReference type="NCBI Taxonomy" id="644358"/>
    <lineage>
        <taxon>Eukaryota</taxon>
        <taxon>Fungi</taxon>
        <taxon>Dikarya</taxon>
        <taxon>Ascomycota</taxon>
        <taxon>Pezizomycotina</taxon>
        <taxon>Sordariomycetes</taxon>
        <taxon>Sordariomycetidae</taxon>
        <taxon>Magnaporthales</taxon>
        <taxon>Magnaporthaceae</taxon>
        <taxon>Magnaporthiopsis</taxon>
    </lineage>
</organism>
<sequence>MISFYQQHVATLNLIDRRLHQTFEEPDLYFGGRNVFTKTAVSSFTQLVRQEGNDEEARNFREGLEDLRNNDPIRRHHTAVLSRKAQTALPHPEAAPFDRAVRIYPTNAQVMETRMVSAERNEVVAIRKPYQRYLEREDVLELTCFLPH</sequence>
<keyword evidence="3" id="KW-1185">Reference proteome</keyword>
<proteinExistence type="predicted"/>
<dbReference type="EMBL" id="GL876967">
    <property type="protein sequence ID" value="KLU84054.1"/>
    <property type="molecule type" value="Genomic_DNA"/>
</dbReference>